<protein>
    <submittedName>
        <fullName evidence="4">Response regulator</fullName>
    </submittedName>
</protein>
<comment type="caution">
    <text evidence="4">The sequence shown here is derived from an EMBL/GenBank/DDBJ whole genome shotgun (WGS) entry which is preliminary data.</text>
</comment>
<reference evidence="5" key="1">
    <citation type="submission" date="2023-08" db="EMBL/GenBank/DDBJ databases">
        <title>Rhodospirillaceae gen. nov., a novel taxon isolated from the Yangtze River Yuezi River estuary sludge.</title>
        <authorList>
            <person name="Ruan L."/>
        </authorList>
    </citation>
    <scope>NUCLEOTIDE SEQUENCE [LARGE SCALE GENOMIC DNA]</scope>
    <source>
        <strain evidence="5">R-7</strain>
    </source>
</reference>
<name>A0ABU0YMG3_9PROT</name>
<organism evidence="4 5">
    <name type="scientific">Dongia sedimenti</name>
    <dbReference type="NCBI Taxonomy" id="3064282"/>
    <lineage>
        <taxon>Bacteria</taxon>
        <taxon>Pseudomonadati</taxon>
        <taxon>Pseudomonadota</taxon>
        <taxon>Alphaproteobacteria</taxon>
        <taxon>Rhodospirillales</taxon>
        <taxon>Dongiaceae</taxon>
        <taxon>Dongia</taxon>
    </lineage>
</organism>
<evidence type="ECO:0000256" key="1">
    <source>
        <dbReference type="ARBA" id="ARBA00022553"/>
    </source>
</evidence>
<dbReference type="SMART" id="SM00448">
    <property type="entry name" value="REC"/>
    <property type="match status" value="1"/>
</dbReference>
<dbReference type="SUPFAM" id="SSF52172">
    <property type="entry name" value="CheY-like"/>
    <property type="match status" value="1"/>
</dbReference>
<feature type="domain" description="Response regulatory" evidence="3">
    <location>
        <begin position="10"/>
        <end position="127"/>
    </location>
</feature>
<dbReference type="Gene3D" id="3.40.50.2300">
    <property type="match status" value="1"/>
</dbReference>
<dbReference type="Pfam" id="PF00072">
    <property type="entry name" value="Response_reg"/>
    <property type="match status" value="1"/>
</dbReference>
<dbReference type="RefSeq" id="WP_379956381.1">
    <property type="nucleotide sequence ID" value="NZ_JAUYVI010000004.1"/>
</dbReference>
<accession>A0ABU0YMG3</accession>
<dbReference type="Proteomes" id="UP001230156">
    <property type="component" value="Unassembled WGS sequence"/>
</dbReference>
<dbReference type="InterPro" id="IPR011006">
    <property type="entry name" value="CheY-like_superfamily"/>
</dbReference>
<gene>
    <name evidence="4" type="ORF">Q8A70_14540</name>
</gene>
<dbReference type="PANTHER" id="PTHR44591:SF3">
    <property type="entry name" value="RESPONSE REGULATORY DOMAIN-CONTAINING PROTEIN"/>
    <property type="match status" value="1"/>
</dbReference>
<dbReference type="PANTHER" id="PTHR44591">
    <property type="entry name" value="STRESS RESPONSE REGULATOR PROTEIN 1"/>
    <property type="match status" value="1"/>
</dbReference>
<proteinExistence type="predicted"/>
<evidence type="ECO:0000313" key="5">
    <source>
        <dbReference type="Proteomes" id="UP001230156"/>
    </source>
</evidence>
<keyword evidence="5" id="KW-1185">Reference proteome</keyword>
<evidence type="ECO:0000259" key="3">
    <source>
        <dbReference type="PROSITE" id="PS50110"/>
    </source>
</evidence>
<evidence type="ECO:0000313" key="4">
    <source>
        <dbReference type="EMBL" id="MDQ7248900.1"/>
    </source>
</evidence>
<dbReference type="EMBL" id="JAUYVI010000004">
    <property type="protein sequence ID" value="MDQ7248900.1"/>
    <property type="molecule type" value="Genomic_DNA"/>
</dbReference>
<dbReference type="PROSITE" id="PS50110">
    <property type="entry name" value="RESPONSE_REGULATORY"/>
    <property type="match status" value="1"/>
</dbReference>
<feature type="modified residue" description="4-aspartylphosphate" evidence="2">
    <location>
        <position position="60"/>
    </location>
</feature>
<dbReference type="InterPro" id="IPR050595">
    <property type="entry name" value="Bact_response_regulator"/>
</dbReference>
<sequence>MTESLVAGCRVLVADDSPFALELIKAILDKAGCTQLIGAGGGREALLLAGEASFDVVLLDVTMPDMNGYEVARALRATTPPPGPVIVMLSGRDIVEVDIAAREAGADGVMAKPVDRRKLLELLETLLQQRRAMAVY</sequence>
<evidence type="ECO:0000256" key="2">
    <source>
        <dbReference type="PROSITE-ProRule" id="PRU00169"/>
    </source>
</evidence>
<keyword evidence="1 2" id="KW-0597">Phosphoprotein</keyword>
<dbReference type="InterPro" id="IPR001789">
    <property type="entry name" value="Sig_transdc_resp-reg_receiver"/>
</dbReference>
<dbReference type="CDD" id="cd00156">
    <property type="entry name" value="REC"/>
    <property type="match status" value="1"/>
</dbReference>